<dbReference type="InterPro" id="IPR029068">
    <property type="entry name" value="Glyas_Bleomycin-R_OHBP_Dase"/>
</dbReference>
<dbReference type="Pfam" id="PF00903">
    <property type="entry name" value="Glyoxalase"/>
    <property type="match status" value="1"/>
</dbReference>
<evidence type="ECO:0000259" key="1">
    <source>
        <dbReference type="PROSITE" id="PS51819"/>
    </source>
</evidence>
<dbReference type="Gene3D" id="3.10.180.10">
    <property type="entry name" value="2,3-Dihydroxybiphenyl 1,2-Dioxygenase, domain 1"/>
    <property type="match status" value="1"/>
</dbReference>
<gene>
    <name evidence="2" type="ORF">G0Q06_03160</name>
</gene>
<comment type="caution">
    <text evidence="2">The sequence shown here is derived from an EMBL/GenBank/DDBJ whole genome shotgun (WGS) entry which is preliminary data.</text>
</comment>
<dbReference type="InterPro" id="IPR037523">
    <property type="entry name" value="VOC_core"/>
</dbReference>
<proteinExistence type="predicted"/>
<dbReference type="InterPro" id="IPR052164">
    <property type="entry name" value="Anthracycline_SecMetBiosynth"/>
</dbReference>
<evidence type="ECO:0000313" key="3">
    <source>
        <dbReference type="Proteomes" id="UP000478417"/>
    </source>
</evidence>
<dbReference type="RefSeq" id="WP_163962385.1">
    <property type="nucleotide sequence ID" value="NZ_JAAGNX010000001.1"/>
</dbReference>
<evidence type="ECO:0000313" key="2">
    <source>
        <dbReference type="EMBL" id="NDV61442.1"/>
    </source>
</evidence>
<reference evidence="2 3" key="1">
    <citation type="submission" date="2020-02" db="EMBL/GenBank/DDBJ databases">
        <title>Albibacoteraceae fam. nov., the first described family within the subdivision 4 Verrucomicrobia.</title>
        <authorList>
            <person name="Xi F."/>
        </authorList>
    </citation>
    <scope>NUCLEOTIDE SEQUENCE [LARGE SCALE GENOMIC DNA]</scope>
    <source>
        <strain evidence="2 3">CK1056</strain>
    </source>
</reference>
<dbReference type="Proteomes" id="UP000478417">
    <property type="component" value="Unassembled WGS sequence"/>
</dbReference>
<dbReference type="CDD" id="cd06587">
    <property type="entry name" value="VOC"/>
    <property type="match status" value="1"/>
</dbReference>
<keyword evidence="3" id="KW-1185">Reference proteome</keyword>
<dbReference type="SUPFAM" id="SSF54593">
    <property type="entry name" value="Glyoxalase/Bleomycin resistance protein/Dihydroxybiphenyl dioxygenase"/>
    <property type="match status" value="1"/>
</dbReference>
<protein>
    <submittedName>
        <fullName evidence="2">VOC family protein</fullName>
    </submittedName>
</protein>
<dbReference type="PANTHER" id="PTHR33993:SF5">
    <property type="entry name" value="GLYOXALASE"/>
    <property type="match status" value="1"/>
</dbReference>
<dbReference type="AlphaFoldDB" id="A0A6B2LZ53"/>
<accession>A0A6B2LZ53</accession>
<name>A0A6B2LZ53_9BACT</name>
<dbReference type="InterPro" id="IPR004360">
    <property type="entry name" value="Glyas_Fos-R_dOase_dom"/>
</dbReference>
<sequence>MKRVIGIGGIFFKCKDPKAINAWYKEHLGFKVNEYGSLFQGREYDEPEKETLLQWAPFKADTDYFEPSEKPYMFNYRVENLEGLLPVLKAEGVEVVGEMQSFPYGKFAHIMDPEGNKIELWEPINEGLQGELEGQG</sequence>
<dbReference type="PANTHER" id="PTHR33993">
    <property type="entry name" value="GLYOXALASE-RELATED"/>
    <property type="match status" value="1"/>
</dbReference>
<dbReference type="EMBL" id="JAAGNX010000001">
    <property type="protein sequence ID" value="NDV61442.1"/>
    <property type="molecule type" value="Genomic_DNA"/>
</dbReference>
<feature type="domain" description="VOC" evidence="1">
    <location>
        <begin position="6"/>
        <end position="123"/>
    </location>
</feature>
<dbReference type="PROSITE" id="PS51819">
    <property type="entry name" value="VOC"/>
    <property type="match status" value="1"/>
</dbReference>
<organism evidence="2 3">
    <name type="scientific">Oceanipulchritudo coccoides</name>
    <dbReference type="NCBI Taxonomy" id="2706888"/>
    <lineage>
        <taxon>Bacteria</taxon>
        <taxon>Pseudomonadati</taxon>
        <taxon>Verrucomicrobiota</taxon>
        <taxon>Opitutia</taxon>
        <taxon>Puniceicoccales</taxon>
        <taxon>Oceanipulchritudinaceae</taxon>
        <taxon>Oceanipulchritudo</taxon>
    </lineage>
</organism>